<dbReference type="GO" id="GO:0003677">
    <property type="term" value="F:DNA binding"/>
    <property type="evidence" value="ECO:0007669"/>
    <property type="project" value="InterPro"/>
</dbReference>
<reference evidence="5" key="2">
    <citation type="submission" date="2021-04" db="EMBL/GenBank/DDBJ databases">
        <authorList>
            <person name="Gilroy R."/>
        </authorList>
    </citation>
    <scope>NUCLEOTIDE SEQUENCE</scope>
    <source>
        <strain evidence="5">ChiBcec1-1630</strain>
    </source>
</reference>
<evidence type="ECO:0000256" key="3">
    <source>
        <dbReference type="SAM" id="Coils"/>
    </source>
</evidence>
<gene>
    <name evidence="5" type="ORF">H9926_14470</name>
</gene>
<dbReference type="AlphaFoldDB" id="A0A9D2QN88"/>
<comment type="caution">
    <text evidence="5">The sequence shown here is derived from an EMBL/GenBank/DDBJ whole genome shotgun (WGS) entry which is preliminary data.</text>
</comment>
<accession>A0A9D2QN88</accession>
<dbReference type="Pfam" id="PF16326">
    <property type="entry name" value="ABC_tran_CTD"/>
    <property type="match status" value="1"/>
</dbReference>
<evidence type="ECO:0000259" key="4">
    <source>
        <dbReference type="Pfam" id="PF16326"/>
    </source>
</evidence>
<proteinExistence type="predicted"/>
<feature type="domain" description="ABC transporter Uup C-terminal" evidence="4">
    <location>
        <begin position="2"/>
        <end position="48"/>
    </location>
</feature>
<dbReference type="InterPro" id="IPR037118">
    <property type="entry name" value="Val-tRNA_synth_C_sf"/>
</dbReference>
<reference evidence="5" key="1">
    <citation type="journal article" date="2021" name="PeerJ">
        <title>Extensive microbial diversity within the chicken gut microbiome revealed by metagenomics and culture.</title>
        <authorList>
            <person name="Gilroy R."/>
            <person name="Ravi A."/>
            <person name="Getino M."/>
            <person name="Pursley I."/>
            <person name="Horton D.L."/>
            <person name="Alikhan N.F."/>
            <person name="Baker D."/>
            <person name="Gharbi K."/>
            <person name="Hall N."/>
            <person name="Watson M."/>
            <person name="Adriaenssens E.M."/>
            <person name="Foster-Nyarko E."/>
            <person name="Jarju S."/>
            <person name="Secka A."/>
            <person name="Antonio M."/>
            <person name="Oren A."/>
            <person name="Chaudhuri R.R."/>
            <person name="La Ragione R."/>
            <person name="Hildebrand F."/>
            <person name="Pallen M.J."/>
        </authorList>
    </citation>
    <scope>NUCLEOTIDE SEQUENCE</scope>
    <source>
        <strain evidence="5">ChiBcec1-1630</strain>
    </source>
</reference>
<dbReference type="Gene3D" id="1.10.287.380">
    <property type="entry name" value="Valyl-tRNA synthetase, C-terminal domain"/>
    <property type="match status" value="1"/>
</dbReference>
<name>A0A9D2QN88_9FIRM</name>
<keyword evidence="2" id="KW-0067">ATP-binding</keyword>
<dbReference type="GO" id="GO:0005524">
    <property type="term" value="F:ATP binding"/>
    <property type="evidence" value="ECO:0007669"/>
    <property type="project" value="UniProtKB-KW"/>
</dbReference>
<sequence length="49" mass="5668">CEQRIAGLKEQWASPELAADYVRLNELQQEIDAAEEELEGLMEEYLELT</sequence>
<evidence type="ECO:0000256" key="1">
    <source>
        <dbReference type="ARBA" id="ARBA00022741"/>
    </source>
</evidence>
<keyword evidence="1" id="KW-0547">Nucleotide-binding</keyword>
<keyword evidence="3" id="KW-0175">Coiled coil</keyword>
<feature type="non-terminal residue" evidence="5">
    <location>
        <position position="1"/>
    </location>
</feature>
<feature type="coiled-coil region" evidence="3">
    <location>
        <begin position="17"/>
        <end position="44"/>
    </location>
</feature>
<evidence type="ECO:0000313" key="6">
    <source>
        <dbReference type="Proteomes" id="UP000823922"/>
    </source>
</evidence>
<protein>
    <recommendedName>
        <fullName evidence="4">ABC transporter Uup C-terminal domain-containing protein</fullName>
    </recommendedName>
</protein>
<dbReference type="EMBL" id="DWVS01000377">
    <property type="protein sequence ID" value="HJC89198.1"/>
    <property type="molecule type" value="Genomic_DNA"/>
</dbReference>
<evidence type="ECO:0000256" key="2">
    <source>
        <dbReference type="ARBA" id="ARBA00022840"/>
    </source>
</evidence>
<organism evidence="5 6">
    <name type="scientific">Candidatus Eisenbergiella intestinigallinarum</name>
    <dbReference type="NCBI Taxonomy" id="2838549"/>
    <lineage>
        <taxon>Bacteria</taxon>
        <taxon>Bacillati</taxon>
        <taxon>Bacillota</taxon>
        <taxon>Clostridia</taxon>
        <taxon>Lachnospirales</taxon>
        <taxon>Lachnospiraceae</taxon>
        <taxon>Eisenbergiella</taxon>
    </lineage>
</organism>
<dbReference type="Proteomes" id="UP000823922">
    <property type="component" value="Unassembled WGS sequence"/>
</dbReference>
<evidence type="ECO:0000313" key="5">
    <source>
        <dbReference type="EMBL" id="HJC89198.1"/>
    </source>
</evidence>
<dbReference type="InterPro" id="IPR032524">
    <property type="entry name" value="ABC_tran_C"/>
</dbReference>